<feature type="chain" id="PRO_5002538829" evidence="1">
    <location>
        <begin position="23"/>
        <end position="172"/>
    </location>
</feature>
<gene>
    <name evidence="2" type="ORF">UW79_C0001G0015</name>
</gene>
<proteinExistence type="predicted"/>
<evidence type="ECO:0000313" key="3">
    <source>
        <dbReference type="Proteomes" id="UP000034032"/>
    </source>
</evidence>
<dbReference type="EMBL" id="LCJR01000001">
    <property type="protein sequence ID" value="KKT82759.1"/>
    <property type="molecule type" value="Genomic_DNA"/>
</dbReference>
<sequence>MTKKRVLIAIFSILLVAACDKVAPTPPPPPPPPPPPVEFVDVSVLYSWPRPNYEALPSLGPIVELGEMSFTGKFSGIKECTWPYYPTAGPSRYPLEWKGSGNSWMCVFPSLEVGKEYLLRVLDGGRYEADGGNPPSPYIDNISGANFQVTGQGSGTGGDFRFLRIRVTKGGG</sequence>
<dbReference type="PROSITE" id="PS51257">
    <property type="entry name" value="PROKAR_LIPOPROTEIN"/>
    <property type="match status" value="1"/>
</dbReference>
<evidence type="ECO:0000256" key="1">
    <source>
        <dbReference type="SAM" id="SignalP"/>
    </source>
</evidence>
<keyword evidence="1" id="KW-0732">Signal</keyword>
<feature type="signal peptide" evidence="1">
    <location>
        <begin position="1"/>
        <end position="22"/>
    </location>
</feature>
<comment type="caution">
    <text evidence="2">The sequence shown here is derived from an EMBL/GenBank/DDBJ whole genome shotgun (WGS) entry which is preliminary data.</text>
</comment>
<organism evidence="2 3">
    <name type="scientific">Candidatus Yanofskybacteria bacterium GW2011_GWA2_44_9</name>
    <dbReference type="NCBI Taxonomy" id="1619025"/>
    <lineage>
        <taxon>Bacteria</taxon>
        <taxon>Candidatus Yanofskyibacteriota</taxon>
    </lineage>
</organism>
<dbReference type="Proteomes" id="UP000034032">
    <property type="component" value="Unassembled WGS sequence"/>
</dbReference>
<name>A0A0G1NEY7_9BACT</name>
<evidence type="ECO:0000313" key="2">
    <source>
        <dbReference type="EMBL" id="KKT82759.1"/>
    </source>
</evidence>
<reference evidence="2 3" key="1">
    <citation type="journal article" date="2015" name="Nature">
        <title>rRNA introns, odd ribosomes, and small enigmatic genomes across a large radiation of phyla.</title>
        <authorList>
            <person name="Brown C.T."/>
            <person name="Hug L.A."/>
            <person name="Thomas B.C."/>
            <person name="Sharon I."/>
            <person name="Castelle C.J."/>
            <person name="Singh A."/>
            <person name="Wilkins M.J."/>
            <person name="Williams K.H."/>
            <person name="Banfield J.F."/>
        </authorList>
    </citation>
    <scope>NUCLEOTIDE SEQUENCE [LARGE SCALE GENOMIC DNA]</scope>
</reference>
<accession>A0A0G1NEY7</accession>
<dbReference type="AlphaFoldDB" id="A0A0G1NEY7"/>
<protein>
    <submittedName>
        <fullName evidence="2">Uncharacterized protein</fullName>
    </submittedName>
</protein>